<keyword evidence="5 8" id="KW-0812">Transmembrane</keyword>
<keyword evidence="4 10" id="KW-0808">Transferase</keyword>
<evidence type="ECO:0000313" key="10">
    <source>
        <dbReference type="EMBL" id="CAB3710834.1"/>
    </source>
</evidence>
<evidence type="ECO:0000256" key="7">
    <source>
        <dbReference type="ARBA" id="ARBA00023136"/>
    </source>
</evidence>
<proteinExistence type="predicted"/>
<dbReference type="EC" id="2.4.2.43" evidence="10"/>
<dbReference type="GO" id="GO:0000030">
    <property type="term" value="F:mannosyltransferase activity"/>
    <property type="evidence" value="ECO:0007669"/>
    <property type="project" value="InterPro"/>
</dbReference>
<keyword evidence="6 8" id="KW-1133">Transmembrane helix</keyword>
<dbReference type="GO" id="GO:0009103">
    <property type="term" value="P:lipopolysaccharide biosynthetic process"/>
    <property type="evidence" value="ECO:0007669"/>
    <property type="project" value="UniProtKB-ARBA"/>
</dbReference>
<dbReference type="GO" id="GO:0005886">
    <property type="term" value="C:plasma membrane"/>
    <property type="evidence" value="ECO:0007669"/>
    <property type="project" value="UniProtKB-SubCell"/>
</dbReference>
<feature type="transmembrane region" description="Helical" evidence="8">
    <location>
        <begin position="204"/>
        <end position="223"/>
    </location>
</feature>
<evidence type="ECO:0000256" key="6">
    <source>
        <dbReference type="ARBA" id="ARBA00022989"/>
    </source>
</evidence>
<keyword evidence="2" id="KW-1003">Cell membrane</keyword>
<feature type="transmembrane region" description="Helical" evidence="8">
    <location>
        <begin position="329"/>
        <end position="351"/>
    </location>
</feature>
<feature type="transmembrane region" description="Helical" evidence="8">
    <location>
        <begin position="363"/>
        <end position="384"/>
    </location>
</feature>
<dbReference type="PANTHER" id="PTHR33908:SF3">
    <property type="entry name" value="UNDECAPRENYL PHOSPHATE-ALPHA-4-AMINO-4-DEOXY-L-ARABINOSE ARABINOSYL TRANSFERASE"/>
    <property type="match status" value="1"/>
</dbReference>
<evidence type="ECO:0000256" key="3">
    <source>
        <dbReference type="ARBA" id="ARBA00022676"/>
    </source>
</evidence>
<evidence type="ECO:0000256" key="4">
    <source>
        <dbReference type="ARBA" id="ARBA00022679"/>
    </source>
</evidence>
<feature type="domain" description="ArnT-like N-terminal" evidence="9">
    <location>
        <begin position="31"/>
        <end position="236"/>
    </location>
</feature>
<keyword evidence="3 10" id="KW-0328">Glycosyltransferase</keyword>
<name>A0A6S7A4E2_9BURK</name>
<dbReference type="PANTHER" id="PTHR33908">
    <property type="entry name" value="MANNOSYLTRANSFERASE YKCB-RELATED"/>
    <property type="match status" value="1"/>
</dbReference>
<feature type="transmembrane region" description="Helical" evidence="8">
    <location>
        <begin position="270"/>
        <end position="292"/>
    </location>
</feature>
<dbReference type="GO" id="GO:0010041">
    <property type="term" value="P:response to iron(III) ion"/>
    <property type="evidence" value="ECO:0007669"/>
    <property type="project" value="TreeGrafter"/>
</dbReference>
<reference evidence="10 11" key="1">
    <citation type="submission" date="2020-04" db="EMBL/GenBank/DDBJ databases">
        <authorList>
            <person name="De Canck E."/>
        </authorList>
    </citation>
    <scope>NUCLEOTIDE SEQUENCE [LARGE SCALE GENOMIC DNA]</scope>
    <source>
        <strain evidence="10 11">LMG 3441</strain>
    </source>
</reference>
<dbReference type="Proteomes" id="UP000494269">
    <property type="component" value="Unassembled WGS sequence"/>
</dbReference>
<dbReference type="AlphaFoldDB" id="A0A6S7A4E2"/>
<dbReference type="Pfam" id="PF02366">
    <property type="entry name" value="PMT"/>
    <property type="match status" value="1"/>
</dbReference>
<dbReference type="RefSeq" id="WP_175170259.1">
    <property type="nucleotide sequence ID" value="NZ_CADIJQ010000004.1"/>
</dbReference>
<keyword evidence="11" id="KW-1185">Reference proteome</keyword>
<evidence type="ECO:0000313" key="11">
    <source>
        <dbReference type="Proteomes" id="UP000494269"/>
    </source>
</evidence>
<gene>
    <name evidence="10" type="primary">arnT_2</name>
    <name evidence="10" type="ORF">LMG3441_03119</name>
</gene>
<dbReference type="InterPro" id="IPR003342">
    <property type="entry name" value="ArnT-like_N"/>
</dbReference>
<accession>A0A6S7A4E2</accession>
<feature type="transmembrane region" description="Helical" evidence="8">
    <location>
        <begin position="90"/>
        <end position="108"/>
    </location>
</feature>
<comment type="subcellular location">
    <subcellularLocation>
        <location evidence="1">Cell membrane</location>
        <topology evidence="1">Multi-pass membrane protein</topology>
    </subcellularLocation>
</comment>
<organism evidence="10 11">
    <name type="scientific">Achromobacter kerstersii</name>
    <dbReference type="NCBI Taxonomy" id="1353890"/>
    <lineage>
        <taxon>Bacteria</taxon>
        <taxon>Pseudomonadati</taxon>
        <taxon>Pseudomonadota</taxon>
        <taxon>Betaproteobacteria</taxon>
        <taxon>Burkholderiales</taxon>
        <taxon>Alcaligenaceae</taxon>
        <taxon>Achromobacter</taxon>
    </lineage>
</organism>
<feature type="transmembrane region" description="Helical" evidence="8">
    <location>
        <begin position="128"/>
        <end position="153"/>
    </location>
</feature>
<feature type="transmembrane region" description="Helical" evidence="8">
    <location>
        <begin position="165"/>
        <end position="192"/>
    </location>
</feature>
<dbReference type="InterPro" id="IPR050297">
    <property type="entry name" value="LipidA_mod_glycosyltrf_83"/>
</dbReference>
<evidence type="ECO:0000259" key="9">
    <source>
        <dbReference type="Pfam" id="PF02366"/>
    </source>
</evidence>
<feature type="transmembrane region" description="Helical" evidence="8">
    <location>
        <begin position="7"/>
        <end position="29"/>
    </location>
</feature>
<evidence type="ECO:0000256" key="8">
    <source>
        <dbReference type="SAM" id="Phobius"/>
    </source>
</evidence>
<dbReference type="EMBL" id="CADIJQ010000004">
    <property type="protein sequence ID" value="CAB3710834.1"/>
    <property type="molecule type" value="Genomic_DNA"/>
</dbReference>
<protein>
    <submittedName>
        <fullName evidence="10">Undecaprenyl phosphate-alpha-4-amino-4-deoxy-L-arabinose arabinosyl transferase</fullName>
        <ecNumber evidence="10">2.4.2.43</ecNumber>
    </submittedName>
</protein>
<evidence type="ECO:0000256" key="2">
    <source>
        <dbReference type="ARBA" id="ARBA00022475"/>
    </source>
</evidence>
<dbReference type="GO" id="GO:0006493">
    <property type="term" value="P:protein O-linked glycosylation"/>
    <property type="evidence" value="ECO:0007669"/>
    <property type="project" value="InterPro"/>
</dbReference>
<evidence type="ECO:0000256" key="1">
    <source>
        <dbReference type="ARBA" id="ARBA00004651"/>
    </source>
</evidence>
<dbReference type="GO" id="GO:0103015">
    <property type="term" value="F:4-amino-4-deoxy-L-arabinose transferase activity"/>
    <property type="evidence" value="ECO:0007669"/>
    <property type="project" value="UniProtKB-EC"/>
</dbReference>
<sequence length="481" mass="52960">MQLKANWFFWGLAGIVIARLFSMAAVPLVDPSEPRYAEIARLMVETGDWITPWFEPGVPFWGKPPLSFWSQALGMRILGESEFAVRLPSFLAMAALAALLYRAATILFSRETARWATLMLSTMLLPQVAAGAVLTDPFFALGITYSMLAFIVAPTTPTKFWRYGFFIGLAIGLLSKGPLTFVLVGLVVLPWLATYRERTGHLTVLPWFTGTLLMLVLTVPWYLCAEIKTPGFLQYFLVGEHFLRFVDPGWQGDLYGTAHKSPLGSIWGQWLLASLPWGIMGVLLAVWIGASASRRSKAFEVHKSPVVGYLALWAIAAPVFFTFSGNILWTYALPSLPALALLISIYARACFPAGNAQPLSRMLIGAVVLVPIVAISLGVISLTAPTTLMTEKNLVAVARSQMSDGKKLYFVDSRPFSARFYSDGKAELIALGELENLALQKGESAIVAIPKKKESSIAGSVRARLVEMYKSRRYTLYRLNG</sequence>
<keyword evidence="7 8" id="KW-0472">Membrane</keyword>
<evidence type="ECO:0000256" key="5">
    <source>
        <dbReference type="ARBA" id="ARBA00022692"/>
    </source>
</evidence>
<feature type="transmembrane region" description="Helical" evidence="8">
    <location>
        <begin position="304"/>
        <end position="323"/>
    </location>
</feature>